<dbReference type="InterPro" id="IPR005119">
    <property type="entry name" value="LysR_subst-bd"/>
</dbReference>
<dbReference type="Gene3D" id="3.40.190.290">
    <property type="match status" value="1"/>
</dbReference>
<evidence type="ECO:0000313" key="9">
    <source>
        <dbReference type="Proteomes" id="UP000270190"/>
    </source>
</evidence>
<dbReference type="EMBL" id="CP023483">
    <property type="protein sequence ID" value="ATF25016.1"/>
    <property type="molecule type" value="Genomic_DNA"/>
</dbReference>
<name>A0A1D2KZ27_BROTH</name>
<keyword evidence="3" id="KW-0238">DNA-binding</keyword>
<evidence type="ECO:0000313" key="6">
    <source>
        <dbReference type="EMBL" id="ATF25016.1"/>
    </source>
</evidence>
<proteinExistence type="inferred from homology"/>
<dbReference type="InterPro" id="IPR036390">
    <property type="entry name" value="WH_DNA-bd_sf"/>
</dbReference>
<evidence type="ECO:0000313" key="8">
    <source>
        <dbReference type="Proteomes" id="UP000243591"/>
    </source>
</evidence>
<evidence type="ECO:0000256" key="4">
    <source>
        <dbReference type="ARBA" id="ARBA00023163"/>
    </source>
</evidence>
<sequence>MNLRHLMIFKQVAKDGSVTVAANNLLLSQPAVSRAIKEFEKELGLELFDRISGKIYINQSGKIILTKAEKVLMLIDDIGDLSHKLAQQKNLRMGATITIASTLMSQIIKMHERNYPENKVTVLVDNPTDIERKILNNELDLALVEGVSSEKEISTMTLSEYDLCFICSVNNPLAKQASVTIDDVLKERLLLREKGSAVRDTFDNYLAMRNISPEAVWTSVNSPSLVQAVSENLGVSILAADIVRNVRTKEDIKELNIENFKLTNSIGIIYRTDKQNHTGVKEMIEVVQKIIR</sequence>
<dbReference type="GO" id="GO:0003677">
    <property type="term" value="F:DNA binding"/>
    <property type="evidence" value="ECO:0007669"/>
    <property type="project" value="UniProtKB-KW"/>
</dbReference>
<dbReference type="STRING" id="2756.BFR44_02625"/>
<dbReference type="PRINTS" id="PR00039">
    <property type="entry name" value="HTHLYSR"/>
</dbReference>
<keyword evidence="8" id="KW-1185">Reference proteome</keyword>
<evidence type="ECO:0000313" key="7">
    <source>
        <dbReference type="EMBL" id="SPP28297.1"/>
    </source>
</evidence>
<reference evidence="6 8" key="1">
    <citation type="submission" date="2017-09" db="EMBL/GenBank/DDBJ databases">
        <title>Complete Genome Sequences of Two Strains of the Meat Spoilage Bacterium Brochothrix thermosphacta Isolated from Ground Chicken.</title>
        <authorList>
            <person name="Paoli G.C."/>
            <person name="Wijey C."/>
            <person name="Chen C.-Y."/>
            <person name="Nguyen L."/>
            <person name="Yan X."/>
            <person name="Irwin P.L."/>
        </authorList>
    </citation>
    <scope>NUCLEOTIDE SEQUENCE [LARGE SCALE GENOMIC DNA]</scope>
    <source>
        <strain evidence="6 8">BI</strain>
    </source>
</reference>
<gene>
    <name evidence="7" type="ORF">BTBSAS_20167</name>
    <name evidence="6" type="ORF">CNY62_00720</name>
</gene>
<dbReference type="KEGG" id="bths:CNY62_00720"/>
<dbReference type="EMBL" id="OUNC01000012">
    <property type="protein sequence ID" value="SPP28297.1"/>
    <property type="molecule type" value="Genomic_DNA"/>
</dbReference>
<dbReference type="AlphaFoldDB" id="A0A1D2KZ27"/>
<dbReference type="Pfam" id="PF00126">
    <property type="entry name" value="HTH_1"/>
    <property type="match status" value="1"/>
</dbReference>
<dbReference type="InterPro" id="IPR036388">
    <property type="entry name" value="WH-like_DNA-bd_sf"/>
</dbReference>
<dbReference type="GO" id="GO:0005829">
    <property type="term" value="C:cytosol"/>
    <property type="evidence" value="ECO:0007669"/>
    <property type="project" value="TreeGrafter"/>
</dbReference>
<evidence type="ECO:0000256" key="1">
    <source>
        <dbReference type="ARBA" id="ARBA00009437"/>
    </source>
</evidence>
<dbReference type="InterPro" id="IPR000847">
    <property type="entry name" value="LysR_HTH_N"/>
</dbReference>
<dbReference type="SUPFAM" id="SSF53850">
    <property type="entry name" value="Periplasmic binding protein-like II"/>
    <property type="match status" value="1"/>
</dbReference>
<dbReference type="PANTHER" id="PTHR30419:SF8">
    <property type="entry name" value="NITROGEN ASSIMILATION TRANSCRIPTIONAL ACTIVATOR-RELATED"/>
    <property type="match status" value="1"/>
</dbReference>
<dbReference type="Proteomes" id="UP000243591">
    <property type="component" value="Chromosome"/>
</dbReference>
<comment type="similarity">
    <text evidence="1">Belongs to the LysR transcriptional regulatory family.</text>
</comment>
<dbReference type="PROSITE" id="PS50931">
    <property type="entry name" value="HTH_LYSR"/>
    <property type="match status" value="1"/>
</dbReference>
<keyword evidence="2" id="KW-0805">Transcription regulation</keyword>
<dbReference type="Pfam" id="PF03466">
    <property type="entry name" value="LysR_substrate"/>
    <property type="match status" value="1"/>
</dbReference>
<evidence type="ECO:0000256" key="2">
    <source>
        <dbReference type="ARBA" id="ARBA00023015"/>
    </source>
</evidence>
<organism evidence="6 8">
    <name type="scientific">Brochothrix thermosphacta</name>
    <name type="common">Microbacterium thermosphactum</name>
    <dbReference type="NCBI Taxonomy" id="2756"/>
    <lineage>
        <taxon>Bacteria</taxon>
        <taxon>Bacillati</taxon>
        <taxon>Bacillota</taxon>
        <taxon>Bacilli</taxon>
        <taxon>Bacillales</taxon>
        <taxon>Listeriaceae</taxon>
        <taxon>Brochothrix</taxon>
    </lineage>
</organism>
<protein>
    <submittedName>
        <fullName evidence="6">LysR family transcriptional regulator</fullName>
    </submittedName>
    <submittedName>
        <fullName evidence="7">Putative HTH-type transcriptional regulator</fullName>
    </submittedName>
</protein>
<evidence type="ECO:0000259" key="5">
    <source>
        <dbReference type="PROSITE" id="PS50931"/>
    </source>
</evidence>
<reference evidence="7" key="3">
    <citation type="submission" date="2018-04" db="EMBL/GenBank/DDBJ databases">
        <authorList>
            <person name="Go L.Y."/>
            <person name="Mitchell J.A."/>
        </authorList>
    </citation>
    <scope>NUCLEOTIDE SEQUENCE</scope>
    <source>
        <strain evidence="7">BSAS1 3</strain>
    </source>
</reference>
<reference evidence="9" key="2">
    <citation type="submission" date="2018-04" db="EMBL/GenBank/DDBJ databases">
        <authorList>
            <person name="Illikoud N."/>
        </authorList>
    </citation>
    <scope>NUCLEOTIDE SEQUENCE [LARGE SCALE GENOMIC DNA]</scope>
</reference>
<dbReference type="Gene3D" id="1.10.10.10">
    <property type="entry name" value="Winged helix-like DNA-binding domain superfamily/Winged helix DNA-binding domain"/>
    <property type="match status" value="1"/>
</dbReference>
<dbReference type="OrthoDB" id="9803735at2"/>
<dbReference type="GO" id="GO:0003700">
    <property type="term" value="F:DNA-binding transcription factor activity"/>
    <property type="evidence" value="ECO:0007669"/>
    <property type="project" value="InterPro"/>
</dbReference>
<dbReference type="PANTHER" id="PTHR30419">
    <property type="entry name" value="HTH-TYPE TRANSCRIPTIONAL REGULATOR YBHD"/>
    <property type="match status" value="1"/>
</dbReference>
<dbReference type="SUPFAM" id="SSF46785">
    <property type="entry name" value="Winged helix' DNA-binding domain"/>
    <property type="match status" value="1"/>
</dbReference>
<keyword evidence="4" id="KW-0804">Transcription</keyword>
<dbReference type="InterPro" id="IPR050950">
    <property type="entry name" value="HTH-type_LysR_regulators"/>
</dbReference>
<accession>A0A1D2KZ27</accession>
<dbReference type="GeneID" id="66538324"/>
<evidence type="ECO:0000256" key="3">
    <source>
        <dbReference type="ARBA" id="ARBA00023125"/>
    </source>
</evidence>
<dbReference type="Proteomes" id="UP000270190">
    <property type="component" value="Unassembled WGS sequence"/>
</dbReference>
<dbReference type="RefSeq" id="WP_029092123.1">
    <property type="nucleotide sequence ID" value="NZ_CBCPIX010000001.1"/>
</dbReference>
<feature type="domain" description="HTH lysR-type" evidence="5">
    <location>
        <begin position="1"/>
        <end position="58"/>
    </location>
</feature>